<dbReference type="Pfam" id="PF07454">
    <property type="entry name" value="SpoIIP"/>
    <property type="match status" value="1"/>
</dbReference>
<protein>
    <submittedName>
        <fullName evidence="2">Stage II sporulation protein P</fullName>
    </submittedName>
</protein>
<evidence type="ECO:0000313" key="3">
    <source>
        <dbReference type="Proteomes" id="UP000295504"/>
    </source>
</evidence>
<keyword evidence="1" id="KW-0472">Membrane</keyword>
<feature type="transmembrane region" description="Helical" evidence="1">
    <location>
        <begin position="14"/>
        <end position="34"/>
    </location>
</feature>
<reference evidence="2 3" key="1">
    <citation type="submission" date="2019-03" db="EMBL/GenBank/DDBJ databases">
        <title>Genomic Encyclopedia of Type Strains, Phase IV (KMG-IV): sequencing the most valuable type-strain genomes for metagenomic binning, comparative biology and taxonomic classification.</title>
        <authorList>
            <person name="Goeker M."/>
        </authorList>
    </citation>
    <scope>NUCLEOTIDE SEQUENCE [LARGE SCALE GENOMIC DNA]</scope>
    <source>
        <strain evidence="2 3">DSM 100013</strain>
    </source>
</reference>
<dbReference type="OrthoDB" id="1633470at2"/>
<name>A0A4R2U2V9_9FIRM</name>
<comment type="caution">
    <text evidence="2">The sequence shown here is derived from an EMBL/GenBank/DDBJ whole genome shotgun (WGS) entry which is preliminary data.</text>
</comment>
<dbReference type="NCBIfam" id="TIGR02867">
    <property type="entry name" value="spore_II_P"/>
    <property type="match status" value="1"/>
</dbReference>
<gene>
    <name evidence="2" type="ORF">EDD79_1001244</name>
</gene>
<evidence type="ECO:0000313" key="2">
    <source>
        <dbReference type="EMBL" id="TCQ08155.1"/>
    </source>
</evidence>
<keyword evidence="3" id="KW-1185">Reference proteome</keyword>
<dbReference type="EMBL" id="SLYC01000001">
    <property type="protein sequence ID" value="TCQ08155.1"/>
    <property type="molecule type" value="Genomic_DNA"/>
</dbReference>
<dbReference type="InterPro" id="IPR010897">
    <property type="entry name" value="Spore_II_P"/>
</dbReference>
<evidence type="ECO:0000256" key="1">
    <source>
        <dbReference type="SAM" id="Phobius"/>
    </source>
</evidence>
<organism evidence="2 3">
    <name type="scientific">Serpentinicella alkaliphila</name>
    <dbReference type="NCBI Taxonomy" id="1734049"/>
    <lineage>
        <taxon>Bacteria</taxon>
        <taxon>Bacillati</taxon>
        <taxon>Bacillota</taxon>
        <taxon>Clostridia</taxon>
        <taxon>Peptostreptococcales</taxon>
        <taxon>Natronincolaceae</taxon>
        <taxon>Serpentinicella</taxon>
    </lineage>
</organism>
<sequence length="402" mass="45467">MGKKPRNSFSDDHYNLIIAVLLIVIFFFLMKIVIQYNFKDFISNNNQSIFMKGTISHAFPASTINDNNNISTFGSVNKSLFKSIFRVDLSNPVTYAQAQFPASYLHQNNFSSQSAFNQRKLNDETSNNNPVIYFTNFDGTEIDITEGDEDDLGELRSGGVYLLEENNVVDSINNNEVDLGNIDKPRPITFEKGKPQILIYHTHGTESYYPASEGNYHSLRTQYTVIHVSEIITRELEKRGFEVIHDQTLHDYPSYNGSYSRSLETAKNILDKNPTVKVVLDIHRDGFDNVDATPNRQNLINNNTVSINGETATRFQFVIGPDSKNRSEVEKFAKLVKAVSDSKYPGFSKPILVKPLGRYNQFLSDYYGLIELGSNANTIEQAERTAKYLADVLATSLELLSQ</sequence>
<proteinExistence type="predicted"/>
<accession>A0A4R2U2V9</accession>
<dbReference type="AlphaFoldDB" id="A0A4R2U2V9"/>
<keyword evidence="1" id="KW-0812">Transmembrane</keyword>
<keyword evidence="1" id="KW-1133">Transmembrane helix</keyword>
<dbReference type="Proteomes" id="UP000295504">
    <property type="component" value="Unassembled WGS sequence"/>
</dbReference>
<dbReference type="RefSeq" id="WP_132847316.1">
    <property type="nucleotide sequence ID" value="NZ_CP058648.1"/>
</dbReference>